<proteinExistence type="predicted"/>
<protein>
    <submittedName>
        <fullName evidence="1">Uncharacterized protein</fullName>
    </submittedName>
</protein>
<reference evidence="1" key="1">
    <citation type="journal article" date="2021" name="Proc. Natl. Acad. Sci. U.S.A.">
        <title>A Catalog of Tens of Thousands of Viruses from Human Metagenomes Reveals Hidden Associations with Chronic Diseases.</title>
        <authorList>
            <person name="Tisza M.J."/>
            <person name="Buck C.B."/>
        </authorList>
    </citation>
    <scope>NUCLEOTIDE SEQUENCE</scope>
    <source>
        <strain evidence="1">CtTqA28</strain>
    </source>
</reference>
<accession>A0A8S5MDI2</accession>
<organism evidence="1">
    <name type="scientific">Caudovirales sp. ctTqA28</name>
    <dbReference type="NCBI Taxonomy" id="2826775"/>
    <lineage>
        <taxon>Viruses</taxon>
        <taxon>Duplodnaviria</taxon>
        <taxon>Heunggongvirae</taxon>
        <taxon>Uroviricota</taxon>
        <taxon>Caudoviricetes</taxon>
    </lineage>
</organism>
<evidence type="ECO:0000313" key="1">
    <source>
        <dbReference type="EMBL" id="DAD80284.1"/>
    </source>
</evidence>
<name>A0A8S5MDI2_9CAUD</name>
<sequence length="30" mass="3459">MQLREFWLACVGYQAANSSRDACCTHELVR</sequence>
<dbReference type="EMBL" id="BK014882">
    <property type="protein sequence ID" value="DAD80284.1"/>
    <property type="molecule type" value="Genomic_DNA"/>
</dbReference>